<evidence type="ECO:0000313" key="1">
    <source>
        <dbReference type="EMBL" id="RZG47776.1"/>
    </source>
</evidence>
<protein>
    <submittedName>
        <fullName evidence="1">Uncharacterized protein</fullName>
    </submittedName>
</protein>
<accession>A0A4Q7AI27</accession>
<dbReference type="Proteomes" id="UP000293863">
    <property type="component" value="Unassembled WGS sequence"/>
</dbReference>
<sequence length="197" mass="22418">MVSELKKVFLSASIPLADRHPKYFDTADNTAIRDAVIALSRIVLPKAELVWGGHPSITPLIKLVLEKQQLKVEDRVTLYQSNFFSKFFPLENEYVEKIIRTDALADKISSLQLMRHKMIVENDFCAAIFIGGMEGVEDEYKLFKEAHPNVPIFPIASTGAASKILYVEENFENERLLTDFCYLPLFDDLFEEILGGE</sequence>
<name>A0A4Q7AI27_9GAMM</name>
<organism evidence="1 2">
    <name type="scientific">Acinetobacter wuhouensis</name>
    <dbReference type="NCBI Taxonomy" id="1879050"/>
    <lineage>
        <taxon>Bacteria</taxon>
        <taxon>Pseudomonadati</taxon>
        <taxon>Pseudomonadota</taxon>
        <taxon>Gammaproteobacteria</taxon>
        <taxon>Moraxellales</taxon>
        <taxon>Moraxellaceae</taxon>
        <taxon>Acinetobacter</taxon>
    </lineage>
</organism>
<dbReference type="AlphaFoldDB" id="A0A4Q7AI27"/>
<dbReference type="RefSeq" id="WP_130131150.1">
    <property type="nucleotide sequence ID" value="NZ_SGSQ01000006.1"/>
</dbReference>
<dbReference type="InterPro" id="IPR041197">
    <property type="entry name" value="LD_cluster3"/>
</dbReference>
<comment type="caution">
    <text evidence="1">The sequence shown here is derived from an EMBL/GenBank/DDBJ whole genome shotgun (WGS) entry which is preliminary data.</text>
</comment>
<gene>
    <name evidence="1" type="ORF">EXU28_05455</name>
</gene>
<keyword evidence="2" id="KW-1185">Reference proteome</keyword>
<dbReference type="EMBL" id="SGSQ01000006">
    <property type="protein sequence ID" value="RZG47776.1"/>
    <property type="molecule type" value="Genomic_DNA"/>
</dbReference>
<reference evidence="1 2" key="1">
    <citation type="submission" date="2019-02" db="EMBL/GenBank/DDBJ databases">
        <title>The Batch Genome Submission of Acinetobacter spp. strains.</title>
        <authorList>
            <person name="Qin J."/>
            <person name="Hu Y."/>
            <person name="Ye H."/>
            <person name="Wei L."/>
            <person name="Feng Y."/>
            <person name="Zong Z."/>
        </authorList>
    </citation>
    <scope>NUCLEOTIDE SEQUENCE [LARGE SCALE GENOMIC DNA]</scope>
    <source>
        <strain evidence="1 2">WCHAW060049</strain>
    </source>
</reference>
<proteinExistence type="predicted"/>
<evidence type="ECO:0000313" key="2">
    <source>
        <dbReference type="Proteomes" id="UP000293863"/>
    </source>
</evidence>
<dbReference type="Pfam" id="PF18180">
    <property type="entry name" value="LD_cluster3"/>
    <property type="match status" value="1"/>
</dbReference>